<reference evidence="1" key="1">
    <citation type="submission" date="2023-04" db="EMBL/GenBank/DDBJ databases">
        <title>Candida boidinii NBRC 1967.</title>
        <authorList>
            <person name="Ichikawa N."/>
            <person name="Sato H."/>
            <person name="Tonouchi N."/>
        </authorList>
    </citation>
    <scope>NUCLEOTIDE SEQUENCE</scope>
    <source>
        <strain evidence="1">NBRC 1967</strain>
    </source>
</reference>
<comment type="caution">
    <text evidence="1">The sequence shown here is derived from an EMBL/GenBank/DDBJ whole genome shotgun (WGS) entry which is preliminary data.</text>
</comment>
<dbReference type="EMBL" id="BSXV01000001">
    <property type="protein sequence ID" value="GME86784.1"/>
    <property type="molecule type" value="Genomic_DNA"/>
</dbReference>
<keyword evidence="2" id="KW-1185">Reference proteome</keyword>
<evidence type="ECO:0000313" key="2">
    <source>
        <dbReference type="Proteomes" id="UP001165101"/>
    </source>
</evidence>
<protein>
    <submittedName>
        <fullName evidence="1">Unnamed protein product</fullName>
    </submittedName>
</protein>
<sequence length="633" mass="73148">MSILPIDKDILQSIIGSDLLLQNFDEDPSSDISQVLDWLTECLKSIIPYKNEQQPELSLRVKKCLKNVSGSNGNKEQLLEKLLETVRSELIAQKTAILNSSNDTTLKLLFRWISLAKQRLKYIYGLLKLQPDQIELLDRASNSIFQSIVLERRVWNLIQIFYQNGIFSKTIVVDMETVYEASILLSKIDLSDELSELLMKMTKSVISEYISSNSARNWDKSIFPDLLQLEKKLYLSLCNIIPNEKFTPKYLKLLIKDELVKLRIEESFDIVIDYPHSKVALEDLREALTNEFQKSKLVNTFIKICEERLIHAGVSTVDILATYISTIRCFLIIDHRGVLLDKVCRPIRRYLKQRDDTIRQIVSGLLDTSNQNYLPQLAHEIRLSTNKRQENQDLYRTLDWVPDPVDALPDFKRGVVEDIVESLISIFDSKDVFMDEFVNIFSVELLKLKDYNVTSIKSKLQLLKSRFTGSDFTALEVMIKDIIQSSKLDKKIQSKTHDPRIHSSIISHLYWPELSESKFNLPKYVESGLKQYESLYEKEKKGRKLVLHPSLGSVSVTIEFKDRVLTLDVPPDKAAVLFLLQELPENMEIKLGLVCMRLQMPLKLAMECLTFWVKNNVLIQTGLNSYKIKEESK</sequence>
<evidence type="ECO:0000313" key="1">
    <source>
        <dbReference type="EMBL" id="GME86784.1"/>
    </source>
</evidence>
<gene>
    <name evidence="1" type="ORF">Cboi01_000000400</name>
</gene>
<dbReference type="Proteomes" id="UP001165101">
    <property type="component" value="Unassembled WGS sequence"/>
</dbReference>
<accession>A0ACB5TEB9</accession>
<organism evidence="1 2">
    <name type="scientific">Candida boidinii</name>
    <name type="common">Yeast</name>
    <dbReference type="NCBI Taxonomy" id="5477"/>
    <lineage>
        <taxon>Eukaryota</taxon>
        <taxon>Fungi</taxon>
        <taxon>Dikarya</taxon>
        <taxon>Ascomycota</taxon>
        <taxon>Saccharomycotina</taxon>
        <taxon>Pichiomycetes</taxon>
        <taxon>Pichiales</taxon>
        <taxon>Pichiaceae</taxon>
        <taxon>Ogataea</taxon>
        <taxon>Ogataea/Candida clade</taxon>
    </lineage>
</organism>
<proteinExistence type="predicted"/>
<name>A0ACB5TEB9_CANBO</name>